<dbReference type="AlphaFoldDB" id="A0A8H3J651"/>
<keyword evidence="14" id="KW-1185">Reference proteome</keyword>
<feature type="domain" description="Copper amine oxidase N3-terminal" evidence="12">
    <location>
        <begin position="108"/>
        <end position="202"/>
    </location>
</feature>
<keyword evidence="4 7" id="KW-0801">TPQ</keyword>
<keyword evidence="6 9" id="KW-0186">Copper</keyword>
<feature type="modified residue" description="2',4',5'-topaquinone" evidence="8">
    <location>
        <position position="448"/>
    </location>
</feature>
<accession>A0A8H3J651</accession>
<dbReference type="Pfam" id="PF02727">
    <property type="entry name" value="Cu_amine_oxidN2"/>
    <property type="match status" value="1"/>
</dbReference>
<dbReference type="Gene3D" id="2.70.98.20">
    <property type="entry name" value="Copper amine oxidase, catalytic domain"/>
    <property type="match status" value="1"/>
</dbReference>
<dbReference type="GO" id="GO:0008131">
    <property type="term" value="F:primary methylamine oxidase activity"/>
    <property type="evidence" value="ECO:0007669"/>
    <property type="project" value="InterPro"/>
</dbReference>
<name>A0A8H3J651_9LECA</name>
<dbReference type="GO" id="GO:0009308">
    <property type="term" value="P:amine metabolic process"/>
    <property type="evidence" value="ECO:0007669"/>
    <property type="project" value="UniProtKB-UniRule"/>
</dbReference>
<feature type="domain" description="Copper amine oxidase catalytic" evidence="10">
    <location>
        <begin position="435"/>
        <end position="691"/>
    </location>
</feature>
<dbReference type="EMBL" id="CAJPDS010000194">
    <property type="protein sequence ID" value="CAF9941441.1"/>
    <property type="molecule type" value="Genomic_DNA"/>
</dbReference>
<dbReference type="Pfam" id="PF01179">
    <property type="entry name" value="Cu_amine_oxid"/>
    <property type="match status" value="2"/>
</dbReference>
<gene>
    <name evidence="13" type="ORF">HETSPECPRED_003228</name>
</gene>
<keyword evidence="5 9" id="KW-0560">Oxidoreductase</keyword>
<evidence type="ECO:0000259" key="12">
    <source>
        <dbReference type="Pfam" id="PF02728"/>
    </source>
</evidence>
<evidence type="ECO:0000313" key="13">
    <source>
        <dbReference type="EMBL" id="CAF9941441.1"/>
    </source>
</evidence>
<comment type="similarity">
    <text evidence="2 9">Belongs to the copper/topaquinone oxidase family.</text>
</comment>
<dbReference type="SUPFAM" id="SSF49998">
    <property type="entry name" value="Amine oxidase catalytic domain"/>
    <property type="match status" value="2"/>
</dbReference>
<evidence type="ECO:0000313" key="14">
    <source>
        <dbReference type="Proteomes" id="UP000664521"/>
    </source>
</evidence>
<evidence type="ECO:0000256" key="1">
    <source>
        <dbReference type="ARBA" id="ARBA00001935"/>
    </source>
</evidence>
<dbReference type="InterPro" id="IPR000269">
    <property type="entry name" value="Cu_amine_oxidase"/>
</dbReference>
<evidence type="ECO:0000256" key="6">
    <source>
        <dbReference type="ARBA" id="ARBA00023008"/>
    </source>
</evidence>
<dbReference type="PANTHER" id="PTHR10638">
    <property type="entry name" value="COPPER AMINE OXIDASE"/>
    <property type="match status" value="1"/>
</dbReference>
<dbReference type="InterPro" id="IPR049948">
    <property type="entry name" value="Cu_Am_ox_TPQ-bd"/>
</dbReference>
<feature type="active site" description="Proton acceptor" evidence="7">
    <location>
        <position position="321"/>
    </location>
</feature>
<feature type="domain" description="Copper amine oxidase N2-terminal" evidence="11">
    <location>
        <begin position="4"/>
        <end position="70"/>
    </location>
</feature>
<dbReference type="PANTHER" id="PTHR10638:SF91">
    <property type="entry name" value="AMINE OXIDASE"/>
    <property type="match status" value="1"/>
</dbReference>
<evidence type="ECO:0000256" key="8">
    <source>
        <dbReference type="PIRSR" id="PIRSR600269-51"/>
    </source>
</evidence>
<feature type="domain" description="Copper amine oxidase catalytic" evidence="10">
    <location>
        <begin position="248"/>
        <end position="381"/>
    </location>
</feature>
<keyword evidence="3 9" id="KW-0479">Metal-binding</keyword>
<dbReference type="InterPro" id="IPR015800">
    <property type="entry name" value="Cu_amine_oxidase_N2"/>
</dbReference>
<comment type="caution">
    <text evidence="13">The sequence shown here is derived from an EMBL/GenBank/DDBJ whole genome shotgun (WGS) entry which is preliminary data.</text>
</comment>
<comment type="cofactor">
    <cofactor evidence="1">
        <name>Cu cation</name>
        <dbReference type="ChEBI" id="CHEBI:23378"/>
    </cofactor>
</comment>
<dbReference type="InterPro" id="IPR015798">
    <property type="entry name" value="Cu_amine_oxidase_C"/>
</dbReference>
<dbReference type="InterPro" id="IPR015802">
    <property type="entry name" value="Cu_amine_oxidase_N3"/>
</dbReference>
<comment type="PTM">
    <text evidence="8 9">Topaquinone (TPQ) is generated by copper-dependent autoxidation of a specific tyrosyl residue.</text>
</comment>
<dbReference type="Proteomes" id="UP000664521">
    <property type="component" value="Unassembled WGS sequence"/>
</dbReference>
<dbReference type="PROSITE" id="PS01164">
    <property type="entry name" value="COPPER_AMINE_OXID_1"/>
    <property type="match status" value="1"/>
</dbReference>
<dbReference type="Pfam" id="PF02728">
    <property type="entry name" value="Cu_amine_oxidN3"/>
    <property type="match status" value="1"/>
</dbReference>
<comment type="cofactor">
    <cofactor evidence="9">
        <name>Cu cation</name>
        <dbReference type="ChEBI" id="CHEBI:23378"/>
    </cofactor>
    <text evidence="9">Contains 1 topaquinone per subunit.</text>
</comment>
<dbReference type="EC" id="1.4.3.-" evidence="9"/>
<dbReference type="OrthoDB" id="5379943at2759"/>
<evidence type="ECO:0000256" key="7">
    <source>
        <dbReference type="PIRSR" id="PIRSR600269-50"/>
    </source>
</evidence>
<evidence type="ECO:0000259" key="10">
    <source>
        <dbReference type="Pfam" id="PF01179"/>
    </source>
</evidence>
<sequence length="719" mass="79387">MQVHPLKDLSTAEVNEAGRIVSSKHPKQLLKFREISLREPPKAELVAFLELEHSGYLLASSPWPARVARVTYDAIGKEKRSESHVSLIDLNSKTRIAHEILDARLHAPIVLSEYDDVVAACAASPDLQEALSEFELPNGYEVVIEPWSYGNPSPEDGNKRYLQGLCFARDTRNGNPDTNFYGHPLPLIPVMDTHNKRIVRIERLATGGQQDGFRNNTHSSKIIDHCASSEYVPELLSSGSRKDLKPLAVVQPEGPSFSVTDESLVEWQKWRFRVSFNGHEGAVLHDIHYAGRSILYRLSMSELTVPYADPRPPFARKQPFDFGDEGGGNSANNLKLGCDCLGAIKYFSSVSTNMNGTGQLNPNVVCLHEQDNGIYLKSANSYLSMEAYKLAHWPRSRRTQQRQVTQIPIAHPSSPSSSFSSASSAPSLNSAPSLSELVIQFIITLANYDYIFAYKFDLAGNITVEARATGIVSIVSIDKGKTSPYGTVVSPGALAQNHQHLFCIRIDPAVGGHGNSIVVEESHPLPIDPATNPSGNAYRIQQTALTRPCALDAAPSLNRTIKILNKKKRNPISGRVEGYKFLPAATQLMLADEGSVQARRAGFAKHHVWVTKYRDYELYAGGEYTLLSRDEVGGVSDAVRRDEELEGHDVVVWNTFGFTHNPRVEDWPVMPMEIAQLHLRPADFFEGNPALDAPSEANLSAVRVEGKERNGQGEVRAKL</sequence>
<dbReference type="InterPro" id="IPR036460">
    <property type="entry name" value="Cu_amine_oxidase_C_sf"/>
</dbReference>
<evidence type="ECO:0000256" key="2">
    <source>
        <dbReference type="ARBA" id="ARBA00007983"/>
    </source>
</evidence>
<feature type="active site" description="Schiff-base intermediate with substrate; via topaquinone" evidence="7">
    <location>
        <position position="448"/>
    </location>
</feature>
<dbReference type="GO" id="GO:0048038">
    <property type="term" value="F:quinone binding"/>
    <property type="evidence" value="ECO:0007669"/>
    <property type="project" value="InterPro"/>
</dbReference>
<evidence type="ECO:0000256" key="5">
    <source>
        <dbReference type="ARBA" id="ARBA00023002"/>
    </source>
</evidence>
<evidence type="ECO:0000256" key="4">
    <source>
        <dbReference type="ARBA" id="ARBA00022772"/>
    </source>
</evidence>
<reference evidence="13" key="1">
    <citation type="submission" date="2021-03" db="EMBL/GenBank/DDBJ databases">
        <authorList>
            <person name="Tagirdzhanova G."/>
        </authorList>
    </citation>
    <scope>NUCLEOTIDE SEQUENCE</scope>
</reference>
<protein>
    <recommendedName>
        <fullName evidence="9">Amine oxidase</fullName>
        <ecNumber evidence="9">1.4.3.-</ecNumber>
    </recommendedName>
</protein>
<dbReference type="SUPFAM" id="SSF54416">
    <property type="entry name" value="Amine oxidase N-terminal region"/>
    <property type="match status" value="2"/>
</dbReference>
<organism evidence="13 14">
    <name type="scientific">Heterodermia speciosa</name>
    <dbReference type="NCBI Taxonomy" id="116794"/>
    <lineage>
        <taxon>Eukaryota</taxon>
        <taxon>Fungi</taxon>
        <taxon>Dikarya</taxon>
        <taxon>Ascomycota</taxon>
        <taxon>Pezizomycotina</taxon>
        <taxon>Lecanoromycetes</taxon>
        <taxon>OSLEUM clade</taxon>
        <taxon>Lecanoromycetidae</taxon>
        <taxon>Caliciales</taxon>
        <taxon>Physciaceae</taxon>
        <taxon>Heterodermia</taxon>
    </lineage>
</organism>
<evidence type="ECO:0000256" key="3">
    <source>
        <dbReference type="ARBA" id="ARBA00022723"/>
    </source>
</evidence>
<dbReference type="InterPro" id="IPR016182">
    <property type="entry name" value="Cu_amine_oxidase_N-reg"/>
</dbReference>
<dbReference type="Gene3D" id="3.10.450.40">
    <property type="match status" value="2"/>
</dbReference>
<dbReference type="GO" id="GO:0005507">
    <property type="term" value="F:copper ion binding"/>
    <property type="evidence" value="ECO:0007669"/>
    <property type="project" value="InterPro"/>
</dbReference>
<proteinExistence type="inferred from homology"/>
<evidence type="ECO:0000256" key="9">
    <source>
        <dbReference type="RuleBase" id="RU000672"/>
    </source>
</evidence>
<evidence type="ECO:0000259" key="11">
    <source>
        <dbReference type="Pfam" id="PF02727"/>
    </source>
</evidence>